<gene>
    <name evidence="2" type="ORF">IC620_05575</name>
</gene>
<dbReference type="AlphaFoldDB" id="A0A926N8N0"/>
<keyword evidence="1" id="KW-0472">Membrane</keyword>
<proteinExistence type="predicted"/>
<dbReference type="Pfam" id="PF19700">
    <property type="entry name" value="DUF6198"/>
    <property type="match status" value="1"/>
</dbReference>
<dbReference type="RefSeq" id="WP_191141720.1">
    <property type="nucleotide sequence ID" value="NZ_JACXAH010000005.1"/>
</dbReference>
<dbReference type="Proteomes" id="UP000661691">
    <property type="component" value="Unassembled WGS sequence"/>
</dbReference>
<dbReference type="EMBL" id="JACXAH010000005">
    <property type="protein sequence ID" value="MBD1371827.1"/>
    <property type="molecule type" value="Genomic_DNA"/>
</dbReference>
<dbReference type="PANTHER" id="PTHR40078">
    <property type="entry name" value="INTEGRAL MEMBRANE PROTEIN-RELATED"/>
    <property type="match status" value="1"/>
</dbReference>
<keyword evidence="1" id="KW-0812">Transmembrane</keyword>
<feature type="transmembrane region" description="Helical" evidence="1">
    <location>
        <begin position="106"/>
        <end position="124"/>
    </location>
</feature>
<feature type="transmembrane region" description="Helical" evidence="1">
    <location>
        <begin position="144"/>
        <end position="164"/>
    </location>
</feature>
<organism evidence="2 3">
    <name type="scientific">Polycladospora coralii</name>
    <dbReference type="NCBI Taxonomy" id="2771432"/>
    <lineage>
        <taxon>Bacteria</taxon>
        <taxon>Bacillati</taxon>
        <taxon>Bacillota</taxon>
        <taxon>Bacilli</taxon>
        <taxon>Bacillales</taxon>
        <taxon>Thermoactinomycetaceae</taxon>
        <taxon>Polycladospora</taxon>
    </lineage>
</organism>
<sequence>MSQIKMRLFTYFTGLNLKSFGISLIIRSQLGTDPWDALFVGLAHNVGFTVGTWLVFISVLILFLNAYLTQKKLNFVSFFSVFLLGLLTDLWLSVLRFDLHQIEYQMIFYWIGLFFLAVGVATYIQGEFAMTPLDELMYGLADRFNLSLMMSKTLTEIVALVLAFLVQGPIGIGTVIFAFCFGPLIQFLIPKINAITRDVVD</sequence>
<feature type="transmembrane region" description="Helical" evidence="1">
    <location>
        <begin position="170"/>
        <end position="189"/>
    </location>
</feature>
<dbReference type="PANTHER" id="PTHR40078:SF1">
    <property type="entry name" value="INTEGRAL MEMBRANE PROTEIN"/>
    <property type="match status" value="1"/>
</dbReference>
<feature type="transmembrane region" description="Helical" evidence="1">
    <location>
        <begin position="7"/>
        <end position="26"/>
    </location>
</feature>
<evidence type="ECO:0000256" key="1">
    <source>
        <dbReference type="SAM" id="Phobius"/>
    </source>
</evidence>
<reference evidence="2" key="1">
    <citation type="submission" date="2020-09" db="EMBL/GenBank/DDBJ databases">
        <title>A novel bacterium of genus Hazenella, isolated from South China Sea.</title>
        <authorList>
            <person name="Huang H."/>
            <person name="Mo K."/>
            <person name="Hu Y."/>
        </authorList>
    </citation>
    <scope>NUCLEOTIDE SEQUENCE</scope>
    <source>
        <strain evidence="2">IB182357</strain>
    </source>
</reference>
<accession>A0A926N8N0</accession>
<evidence type="ECO:0000313" key="2">
    <source>
        <dbReference type="EMBL" id="MBD1371827.1"/>
    </source>
</evidence>
<comment type="caution">
    <text evidence="2">The sequence shown here is derived from an EMBL/GenBank/DDBJ whole genome shotgun (WGS) entry which is preliminary data.</text>
</comment>
<evidence type="ECO:0000313" key="3">
    <source>
        <dbReference type="Proteomes" id="UP000661691"/>
    </source>
</evidence>
<name>A0A926N8N0_9BACL</name>
<keyword evidence="3" id="KW-1185">Reference proteome</keyword>
<feature type="transmembrane region" description="Helical" evidence="1">
    <location>
        <begin position="46"/>
        <end position="68"/>
    </location>
</feature>
<keyword evidence="1" id="KW-1133">Transmembrane helix</keyword>
<dbReference type="InterPro" id="IPR038750">
    <property type="entry name" value="YczE/YyaS-like"/>
</dbReference>
<feature type="transmembrane region" description="Helical" evidence="1">
    <location>
        <begin position="75"/>
        <end position="94"/>
    </location>
</feature>
<protein>
    <submittedName>
        <fullName evidence="2">Membrane protein</fullName>
    </submittedName>
</protein>